<evidence type="ECO:0000256" key="1">
    <source>
        <dbReference type="PROSITE-ProRule" id="PRU00176"/>
    </source>
</evidence>
<accession>A0A1Y1ZCU5</accession>
<sequence length="294" mass="33609">MDSTLPNNNPNSPPTMSHPNMARPEPNGPPMDPSGMPPVGSAEPLGGYTAGSPPDRGYPPRGRSPSRGRDRFSPPPYRRPSYSPGRGYSPRRDYSPRRRGYSPRSRDYSPRRGRGGYSPRRDYSPRGRRSPSPRYRDYSSSRRGGPPKRPRGPVDRGSESERLASTTLFRERDVADLFERFGRLRNVTVTIDRYTNRNKGFAFVEFEDRRDAEDAFDKYHNFVVEGRRLKMDWDIGRNKKDARRPPPPRRGGGPPGYGEESYGYRSPPPRDFSPNYREPVPPPRRSQSPPPYRN</sequence>
<evidence type="ECO:0000259" key="3">
    <source>
        <dbReference type="PROSITE" id="PS50102"/>
    </source>
</evidence>
<dbReference type="SMART" id="SM00360">
    <property type="entry name" value="RRM"/>
    <property type="match status" value="1"/>
</dbReference>
<dbReference type="Gene3D" id="3.30.70.330">
    <property type="match status" value="1"/>
</dbReference>
<dbReference type="Pfam" id="PF00076">
    <property type="entry name" value="RRM_1"/>
    <property type="match status" value="1"/>
</dbReference>
<dbReference type="SUPFAM" id="SSF54928">
    <property type="entry name" value="RNA-binding domain, RBD"/>
    <property type="match status" value="1"/>
</dbReference>
<dbReference type="InterPro" id="IPR035979">
    <property type="entry name" value="RBD_domain_sf"/>
</dbReference>
<evidence type="ECO:0000256" key="2">
    <source>
        <dbReference type="SAM" id="MobiDB-lite"/>
    </source>
</evidence>
<dbReference type="PROSITE" id="PS50102">
    <property type="entry name" value="RRM"/>
    <property type="match status" value="1"/>
</dbReference>
<feature type="compositionally biased region" description="Low complexity" evidence="2">
    <location>
        <begin position="51"/>
        <end position="65"/>
    </location>
</feature>
<feature type="compositionally biased region" description="Pro residues" evidence="2">
    <location>
        <begin position="279"/>
        <end position="294"/>
    </location>
</feature>
<dbReference type="PANTHER" id="PTHR48034">
    <property type="entry name" value="TRANSFORMER-2 SEX-DETERMINING PROTEIN-RELATED"/>
    <property type="match status" value="1"/>
</dbReference>
<dbReference type="GO" id="GO:0003723">
    <property type="term" value="F:RNA binding"/>
    <property type="evidence" value="ECO:0007669"/>
    <property type="project" value="UniProtKB-UniRule"/>
</dbReference>
<keyword evidence="5" id="KW-1185">Reference proteome</keyword>
<feature type="compositionally biased region" description="Basic and acidic residues" evidence="2">
    <location>
        <begin position="152"/>
        <end position="162"/>
    </location>
</feature>
<keyword evidence="1" id="KW-0694">RNA-binding</keyword>
<reference evidence="4 5" key="1">
    <citation type="submission" date="2016-07" db="EMBL/GenBank/DDBJ databases">
        <title>Pervasive Adenine N6-methylation of Active Genes in Fungi.</title>
        <authorList>
            <consortium name="DOE Joint Genome Institute"/>
            <person name="Mondo S.J."/>
            <person name="Dannebaum R.O."/>
            <person name="Kuo R.C."/>
            <person name="Labutti K."/>
            <person name="Haridas S."/>
            <person name="Kuo A."/>
            <person name="Salamov A."/>
            <person name="Ahrendt S.R."/>
            <person name="Lipzen A."/>
            <person name="Sullivan W."/>
            <person name="Andreopoulos W.B."/>
            <person name="Clum A."/>
            <person name="Lindquist E."/>
            <person name="Daum C."/>
            <person name="Ramamoorthy G.K."/>
            <person name="Gryganskyi A."/>
            <person name="Culley D."/>
            <person name="Magnuson J.K."/>
            <person name="James T.Y."/>
            <person name="O'Malley M.A."/>
            <person name="Stajich J.E."/>
            <person name="Spatafora J.W."/>
            <person name="Visel A."/>
            <person name="Grigoriev I.V."/>
        </authorList>
    </citation>
    <scope>NUCLEOTIDE SEQUENCE [LARGE SCALE GENOMIC DNA]</scope>
    <source>
        <strain evidence="4 5">CBS 931.73</strain>
    </source>
</reference>
<dbReference type="OrthoDB" id="439808at2759"/>
<organism evidence="4 5">
    <name type="scientific">Basidiobolus meristosporus CBS 931.73</name>
    <dbReference type="NCBI Taxonomy" id="1314790"/>
    <lineage>
        <taxon>Eukaryota</taxon>
        <taxon>Fungi</taxon>
        <taxon>Fungi incertae sedis</taxon>
        <taxon>Zoopagomycota</taxon>
        <taxon>Entomophthoromycotina</taxon>
        <taxon>Basidiobolomycetes</taxon>
        <taxon>Basidiobolales</taxon>
        <taxon>Basidiobolaceae</taxon>
        <taxon>Basidiobolus</taxon>
    </lineage>
</organism>
<feature type="domain" description="RRM" evidence="3">
    <location>
        <begin position="171"/>
        <end position="236"/>
    </location>
</feature>
<feature type="compositionally biased region" description="Pro residues" evidence="2">
    <location>
        <begin position="26"/>
        <end position="36"/>
    </location>
</feature>
<protein>
    <submittedName>
        <fullName evidence="4">RNA-binding domain-containing protein</fullName>
    </submittedName>
</protein>
<comment type="caution">
    <text evidence="4">The sequence shown here is derived from an EMBL/GenBank/DDBJ whole genome shotgun (WGS) entry which is preliminary data.</text>
</comment>
<gene>
    <name evidence="4" type="ORF">K493DRAFT_295121</name>
</gene>
<name>A0A1Y1ZCU5_9FUNG</name>
<dbReference type="InterPro" id="IPR012677">
    <property type="entry name" value="Nucleotide-bd_a/b_plait_sf"/>
</dbReference>
<dbReference type="InterPro" id="IPR050441">
    <property type="entry name" value="RBM"/>
</dbReference>
<dbReference type="InterPro" id="IPR000504">
    <property type="entry name" value="RRM_dom"/>
</dbReference>
<evidence type="ECO:0000313" key="4">
    <source>
        <dbReference type="EMBL" id="ORY08100.1"/>
    </source>
</evidence>
<evidence type="ECO:0000313" key="5">
    <source>
        <dbReference type="Proteomes" id="UP000193498"/>
    </source>
</evidence>
<feature type="region of interest" description="Disordered" evidence="2">
    <location>
        <begin position="1"/>
        <end position="164"/>
    </location>
</feature>
<feature type="compositionally biased region" description="Low complexity" evidence="2">
    <location>
        <begin position="1"/>
        <end position="21"/>
    </location>
</feature>
<proteinExistence type="predicted"/>
<dbReference type="Proteomes" id="UP000193498">
    <property type="component" value="Unassembled WGS sequence"/>
</dbReference>
<dbReference type="STRING" id="1314790.A0A1Y1ZCU5"/>
<dbReference type="EMBL" id="MCFE01000003">
    <property type="protein sequence ID" value="ORY08100.1"/>
    <property type="molecule type" value="Genomic_DNA"/>
</dbReference>
<dbReference type="AlphaFoldDB" id="A0A1Y1ZCU5"/>
<feature type="compositionally biased region" description="Low complexity" evidence="2">
    <location>
        <begin position="79"/>
        <end position="88"/>
    </location>
</feature>
<feature type="region of interest" description="Disordered" evidence="2">
    <location>
        <begin position="236"/>
        <end position="294"/>
    </location>
</feature>
<dbReference type="InParanoid" id="A0A1Y1ZCU5"/>